<reference evidence="2 3" key="1">
    <citation type="submission" date="2019-07" db="EMBL/GenBank/DDBJ databases">
        <title>Finished genome of Venturia effusa.</title>
        <authorList>
            <person name="Young C.A."/>
            <person name="Cox M.P."/>
            <person name="Ganley A.R.D."/>
            <person name="David W.J."/>
        </authorList>
    </citation>
    <scope>NUCLEOTIDE SEQUENCE [LARGE SCALE GENOMIC DNA]</scope>
    <source>
        <strain evidence="3">albino</strain>
    </source>
</reference>
<feature type="region of interest" description="Disordered" evidence="1">
    <location>
        <begin position="1"/>
        <end position="22"/>
    </location>
</feature>
<keyword evidence="3" id="KW-1185">Reference proteome</keyword>
<feature type="compositionally biased region" description="Polar residues" evidence="1">
    <location>
        <begin position="10"/>
        <end position="22"/>
    </location>
</feature>
<evidence type="ECO:0000256" key="1">
    <source>
        <dbReference type="SAM" id="MobiDB-lite"/>
    </source>
</evidence>
<evidence type="ECO:0000313" key="3">
    <source>
        <dbReference type="Proteomes" id="UP000316270"/>
    </source>
</evidence>
<sequence>MSDMSFPAKSATSGNTTTPSKVMTDAQVQGSGISADPDVCLDVLENFLLGIGTAHPSDASAKLTTSEAVKKPVSLMTLPGELRNRIYHDYFAAQGAALNGQGERRIHRIHPDDVDNICVCNTDSLVPWATPSSGRMLDVNLLFACKQAYRESKPIFLEKRLVQVQMHGMFDLHVAQALQQALRLELCVEWSPTSWTACPHQFLEILTARDDLKEFNFRVGKDDPRLRHDDTFGKLIGGVRRIRASKVSLVNACGEEKCSKSCTDTADEFHARMRRIEAEMTR</sequence>
<protein>
    <submittedName>
        <fullName evidence="2">Uncharacterized protein</fullName>
    </submittedName>
</protein>
<dbReference type="Proteomes" id="UP000316270">
    <property type="component" value="Chromosome 1"/>
</dbReference>
<dbReference type="EMBL" id="CP042185">
    <property type="protein sequence ID" value="QDS68370.1"/>
    <property type="molecule type" value="Genomic_DNA"/>
</dbReference>
<gene>
    <name evidence="2" type="ORF">FKW77_010737</name>
</gene>
<dbReference type="AlphaFoldDB" id="A0A517KYC4"/>
<evidence type="ECO:0000313" key="2">
    <source>
        <dbReference type="EMBL" id="QDS68370.1"/>
    </source>
</evidence>
<dbReference type="OrthoDB" id="10493421at2759"/>
<accession>A0A517KYC4</accession>
<organism evidence="2 3">
    <name type="scientific">Venturia effusa</name>
    <dbReference type="NCBI Taxonomy" id="50376"/>
    <lineage>
        <taxon>Eukaryota</taxon>
        <taxon>Fungi</taxon>
        <taxon>Dikarya</taxon>
        <taxon>Ascomycota</taxon>
        <taxon>Pezizomycotina</taxon>
        <taxon>Dothideomycetes</taxon>
        <taxon>Pleosporomycetidae</taxon>
        <taxon>Venturiales</taxon>
        <taxon>Venturiaceae</taxon>
        <taxon>Venturia</taxon>
    </lineage>
</organism>
<proteinExistence type="predicted"/>
<name>A0A517KYC4_9PEZI</name>